<evidence type="ECO:0000313" key="2">
    <source>
        <dbReference type="EMBL" id="MCO5977114.1"/>
    </source>
</evidence>
<proteinExistence type="predicted"/>
<name>A0ABT1BMQ0_9BURK</name>
<keyword evidence="3" id="KW-1185">Reference proteome</keyword>
<dbReference type="PROSITE" id="PS51257">
    <property type="entry name" value="PROKAR_LIPOPROTEIN"/>
    <property type="match status" value="1"/>
</dbReference>
<dbReference type="Gene3D" id="3.30.160.670">
    <property type="match status" value="1"/>
</dbReference>
<accession>A0ABT1BMQ0</accession>
<dbReference type="Proteomes" id="UP001204851">
    <property type="component" value="Unassembled WGS sequence"/>
</dbReference>
<protein>
    <submittedName>
        <fullName evidence="2">DUF4136 domain-containing protein</fullName>
    </submittedName>
</protein>
<dbReference type="InterPro" id="IPR025411">
    <property type="entry name" value="DUF4136"/>
</dbReference>
<sequence length="204" mass="22529">MRAMDVCRRLGRPAVMLGLLATLGLGGCAAFNTMNVEVSSFGSWPAERHVGTYAFDRLPSQQAKAEDQQNLEDMARPALEDAGFTAAAEGQKPDVLVQIGARWDRADRSPWDDPLWMHPWGPRWRMTPWAGPGWGWGYYQPEYTREVAVLIRDRESGAALYESRASTNGSTTGGRSLFEAMFLAAMKEFPAVDGKPHAVNVTLP</sequence>
<gene>
    <name evidence="2" type="ORF">M0L44_10360</name>
</gene>
<dbReference type="EMBL" id="JAMXMC010000005">
    <property type="protein sequence ID" value="MCO5977114.1"/>
    <property type="molecule type" value="Genomic_DNA"/>
</dbReference>
<comment type="caution">
    <text evidence="2">The sequence shown here is derived from an EMBL/GenBank/DDBJ whole genome shotgun (WGS) entry which is preliminary data.</text>
</comment>
<evidence type="ECO:0000313" key="3">
    <source>
        <dbReference type="Proteomes" id="UP001204851"/>
    </source>
</evidence>
<dbReference type="RefSeq" id="WP_252769643.1">
    <property type="nucleotide sequence ID" value="NZ_JAMXMC010000005.1"/>
</dbReference>
<organism evidence="2 3">
    <name type="scientific">Ideonella oryzae</name>
    <dbReference type="NCBI Taxonomy" id="2937441"/>
    <lineage>
        <taxon>Bacteria</taxon>
        <taxon>Pseudomonadati</taxon>
        <taxon>Pseudomonadota</taxon>
        <taxon>Betaproteobacteria</taxon>
        <taxon>Burkholderiales</taxon>
        <taxon>Sphaerotilaceae</taxon>
        <taxon>Ideonella</taxon>
    </lineage>
</organism>
<reference evidence="2 3" key="1">
    <citation type="submission" date="2022-06" db="EMBL/GenBank/DDBJ databases">
        <title>Ideonella sp. NS12-5 Genome sequencing and assembly.</title>
        <authorList>
            <person name="Jung Y."/>
        </authorList>
    </citation>
    <scope>NUCLEOTIDE SEQUENCE [LARGE SCALE GENOMIC DNA]</scope>
    <source>
        <strain evidence="2 3">NS12-5</strain>
    </source>
</reference>
<dbReference type="Pfam" id="PF13590">
    <property type="entry name" value="DUF4136"/>
    <property type="match status" value="1"/>
</dbReference>
<evidence type="ECO:0000259" key="1">
    <source>
        <dbReference type="Pfam" id="PF13590"/>
    </source>
</evidence>
<feature type="domain" description="DUF4136" evidence="1">
    <location>
        <begin position="41"/>
        <end position="190"/>
    </location>
</feature>